<reference evidence="1 2" key="1">
    <citation type="journal article" date="2016" name="Sci. Rep.">
        <title>The Dendrobium catenatum Lindl. genome sequence provides insights into polysaccharide synthase, floral development and adaptive evolution.</title>
        <authorList>
            <person name="Zhang G.Q."/>
            <person name="Xu Q."/>
            <person name="Bian C."/>
            <person name="Tsai W.C."/>
            <person name="Yeh C.M."/>
            <person name="Liu K.W."/>
            <person name="Yoshida K."/>
            <person name="Zhang L.S."/>
            <person name="Chang S.B."/>
            <person name="Chen F."/>
            <person name="Shi Y."/>
            <person name="Su Y.Y."/>
            <person name="Zhang Y.Q."/>
            <person name="Chen L.J."/>
            <person name="Yin Y."/>
            <person name="Lin M."/>
            <person name="Huang H."/>
            <person name="Deng H."/>
            <person name="Wang Z.W."/>
            <person name="Zhu S.L."/>
            <person name="Zhao X."/>
            <person name="Deng C."/>
            <person name="Niu S.C."/>
            <person name="Huang J."/>
            <person name="Wang M."/>
            <person name="Liu G.H."/>
            <person name="Yang H.J."/>
            <person name="Xiao X.J."/>
            <person name="Hsiao Y.Y."/>
            <person name="Wu W.L."/>
            <person name="Chen Y.Y."/>
            <person name="Mitsuda N."/>
            <person name="Ohme-Takagi M."/>
            <person name="Luo Y.B."/>
            <person name="Van de Peer Y."/>
            <person name="Liu Z.J."/>
        </authorList>
    </citation>
    <scope>NUCLEOTIDE SEQUENCE [LARGE SCALE GENOMIC DNA]</scope>
    <source>
        <tissue evidence="1">The whole plant</tissue>
    </source>
</reference>
<dbReference type="AlphaFoldDB" id="A0A2I0X2W4"/>
<evidence type="ECO:0000313" key="1">
    <source>
        <dbReference type="EMBL" id="PKU82237.1"/>
    </source>
</evidence>
<evidence type="ECO:0000313" key="2">
    <source>
        <dbReference type="Proteomes" id="UP000233837"/>
    </source>
</evidence>
<keyword evidence="2" id="KW-1185">Reference proteome</keyword>
<gene>
    <name evidence="1" type="ORF">MA16_Dca013429</name>
</gene>
<dbReference type="EMBL" id="KZ502205">
    <property type="protein sequence ID" value="PKU82237.1"/>
    <property type="molecule type" value="Genomic_DNA"/>
</dbReference>
<reference evidence="1 2" key="2">
    <citation type="journal article" date="2017" name="Nature">
        <title>The Apostasia genome and the evolution of orchids.</title>
        <authorList>
            <person name="Zhang G.Q."/>
            <person name="Liu K.W."/>
            <person name="Li Z."/>
            <person name="Lohaus R."/>
            <person name="Hsiao Y.Y."/>
            <person name="Niu S.C."/>
            <person name="Wang J.Y."/>
            <person name="Lin Y.C."/>
            <person name="Xu Q."/>
            <person name="Chen L.J."/>
            <person name="Yoshida K."/>
            <person name="Fujiwara S."/>
            <person name="Wang Z.W."/>
            <person name="Zhang Y.Q."/>
            <person name="Mitsuda N."/>
            <person name="Wang M."/>
            <person name="Liu G.H."/>
            <person name="Pecoraro L."/>
            <person name="Huang H.X."/>
            <person name="Xiao X.J."/>
            <person name="Lin M."/>
            <person name="Wu X.Y."/>
            <person name="Wu W.L."/>
            <person name="Chen Y.Y."/>
            <person name="Chang S.B."/>
            <person name="Sakamoto S."/>
            <person name="Ohme-Takagi M."/>
            <person name="Yagi M."/>
            <person name="Zeng S.J."/>
            <person name="Shen C.Y."/>
            <person name="Yeh C.M."/>
            <person name="Luo Y.B."/>
            <person name="Tsai W.C."/>
            <person name="Van de Peer Y."/>
            <person name="Liu Z.J."/>
        </authorList>
    </citation>
    <scope>NUCLEOTIDE SEQUENCE [LARGE SCALE GENOMIC DNA]</scope>
    <source>
        <tissue evidence="1">The whole plant</tissue>
    </source>
</reference>
<organism evidence="1 2">
    <name type="scientific">Dendrobium catenatum</name>
    <dbReference type="NCBI Taxonomy" id="906689"/>
    <lineage>
        <taxon>Eukaryota</taxon>
        <taxon>Viridiplantae</taxon>
        <taxon>Streptophyta</taxon>
        <taxon>Embryophyta</taxon>
        <taxon>Tracheophyta</taxon>
        <taxon>Spermatophyta</taxon>
        <taxon>Magnoliopsida</taxon>
        <taxon>Liliopsida</taxon>
        <taxon>Asparagales</taxon>
        <taxon>Orchidaceae</taxon>
        <taxon>Epidendroideae</taxon>
        <taxon>Malaxideae</taxon>
        <taxon>Dendrobiinae</taxon>
        <taxon>Dendrobium</taxon>
    </lineage>
</organism>
<protein>
    <submittedName>
        <fullName evidence="1">Uncharacterized protein</fullName>
    </submittedName>
</protein>
<sequence>MGDERNGKGRDFDGRVERGMEELGEKFGKLDEKRRGSIAFKGLGEQRSRTFIWESHEETLTAPNAQGF</sequence>
<dbReference type="Proteomes" id="UP000233837">
    <property type="component" value="Unassembled WGS sequence"/>
</dbReference>
<proteinExistence type="predicted"/>
<accession>A0A2I0X2W4</accession>
<name>A0A2I0X2W4_9ASPA</name>